<evidence type="ECO:0000313" key="1">
    <source>
        <dbReference type="EMBL" id="MFC3125837.1"/>
    </source>
</evidence>
<accession>A0ABV7FZI6</accession>
<dbReference type="InterPro" id="IPR038058">
    <property type="entry name" value="PhnH-like_sp"/>
</dbReference>
<keyword evidence="1" id="KW-0456">Lyase</keyword>
<dbReference type="SUPFAM" id="SSF159709">
    <property type="entry name" value="PhnH-like"/>
    <property type="match status" value="1"/>
</dbReference>
<comment type="caution">
    <text evidence="1">The sequence shown here is derived from an EMBL/GenBank/DDBJ whole genome shotgun (WGS) entry which is preliminary data.</text>
</comment>
<proteinExistence type="predicted"/>
<dbReference type="RefSeq" id="WP_379596784.1">
    <property type="nucleotide sequence ID" value="NZ_JBHRTN010000010.1"/>
</dbReference>
<dbReference type="Pfam" id="PF05845">
    <property type="entry name" value="PhnH"/>
    <property type="match status" value="1"/>
</dbReference>
<reference evidence="2" key="1">
    <citation type="journal article" date="2019" name="Int. J. Syst. Evol. Microbiol.">
        <title>The Global Catalogue of Microorganisms (GCM) 10K type strain sequencing project: providing services to taxonomists for standard genome sequencing and annotation.</title>
        <authorList>
            <consortium name="The Broad Institute Genomics Platform"/>
            <consortium name="The Broad Institute Genome Sequencing Center for Infectious Disease"/>
            <person name="Wu L."/>
            <person name="Ma J."/>
        </authorList>
    </citation>
    <scope>NUCLEOTIDE SEQUENCE [LARGE SCALE GENOMIC DNA]</scope>
    <source>
        <strain evidence="2">KCTC 52094</strain>
    </source>
</reference>
<sequence>MHPGFPHPVLDAQQCFRGLLEVMSRPGTIQTVTAHLQPPPSLERATAACLLTLLDADTGLYADVDEQARSWLQFHCGCPMVSLEEADFVLVTGEWPSLHQMKLGQDEEPETSATLICQVRSLRSDAGWKLSGPGIEDAAFLAVEQPPRTFLAEWQAQQASFPRGTDIILCSGDRIAALPRTVCIEEV</sequence>
<dbReference type="GO" id="GO:0016829">
    <property type="term" value="F:lyase activity"/>
    <property type="evidence" value="ECO:0007669"/>
    <property type="project" value="UniProtKB-KW"/>
</dbReference>
<dbReference type="PIRSF" id="PIRSF020680">
    <property type="entry name" value="PhnH"/>
    <property type="match status" value="1"/>
</dbReference>
<dbReference type="EMBL" id="JBHRTN010000010">
    <property type="protein sequence ID" value="MFC3125837.1"/>
    <property type="molecule type" value="Genomic_DNA"/>
</dbReference>
<organism evidence="1 2">
    <name type="scientific">Teichococcus globiformis</name>
    <dbReference type="NCBI Taxonomy" id="2307229"/>
    <lineage>
        <taxon>Bacteria</taxon>
        <taxon>Pseudomonadati</taxon>
        <taxon>Pseudomonadota</taxon>
        <taxon>Alphaproteobacteria</taxon>
        <taxon>Acetobacterales</taxon>
        <taxon>Roseomonadaceae</taxon>
        <taxon>Roseomonas</taxon>
    </lineage>
</organism>
<dbReference type="InterPro" id="IPR008772">
    <property type="entry name" value="Phosphonate_metab_PhnH"/>
</dbReference>
<gene>
    <name evidence="1" type="primary">phnH</name>
    <name evidence="1" type="ORF">ACFOD4_12255</name>
</gene>
<evidence type="ECO:0000313" key="2">
    <source>
        <dbReference type="Proteomes" id="UP001595593"/>
    </source>
</evidence>
<protein>
    <submittedName>
        <fullName evidence="1">Phosphonate C-P lyase system protein PhnH</fullName>
    </submittedName>
</protein>
<dbReference type="Proteomes" id="UP001595593">
    <property type="component" value="Unassembled WGS sequence"/>
</dbReference>
<name>A0ABV7FZI6_9PROT</name>
<dbReference type="Gene3D" id="3.40.50.11310">
    <property type="entry name" value="Bacterial phosphonate metabolism protein PhnH"/>
    <property type="match status" value="1"/>
</dbReference>
<keyword evidence="2" id="KW-1185">Reference proteome</keyword>
<dbReference type="NCBIfam" id="TIGR03292">
    <property type="entry name" value="PhnH_redo"/>
    <property type="match status" value="1"/>
</dbReference>